<dbReference type="GO" id="GO:0006281">
    <property type="term" value="P:DNA repair"/>
    <property type="evidence" value="ECO:0007669"/>
    <property type="project" value="InterPro"/>
</dbReference>
<protein>
    <submittedName>
        <fullName evidence="3">DNA polymerase IV</fullName>
    </submittedName>
</protein>
<dbReference type="RefSeq" id="WP_145107706.1">
    <property type="nucleotide sequence ID" value="NZ_CP036349.1"/>
</dbReference>
<reference evidence="3 4" key="1">
    <citation type="submission" date="2019-02" db="EMBL/GenBank/DDBJ databases">
        <title>Deep-cultivation of Planctomycetes and their phenomic and genomic characterization uncovers novel biology.</title>
        <authorList>
            <person name="Wiegand S."/>
            <person name="Jogler M."/>
            <person name="Boedeker C."/>
            <person name="Pinto D."/>
            <person name="Vollmers J."/>
            <person name="Rivas-Marin E."/>
            <person name="Kohn T."/>
            <person name="Peeters S.H."/>
            <person name="Heuer A."/>
            <person name="Rast P."/>
            <person name="Oberbeckmann S."/>
            <person name="Bunk B."/>
            <person name="Jeske O."/>
            <person name="Meyerdierks A."/>
            <person name="Storesund J.E."/>
            <person name="Kallscheuer N."/>
            <person name="Luecker S."/>
            <person name="Lage O.M."/>
            <person name="Pohl T."/>
            <person name="Merkel B.J."/>
            <person name="Hornburger P."/>
            <person name="Mueller R.-W."/>
            <person name="Bruemmer F."/>
            <person name="Labrenz M."/>
            <person name="Spormann A.M."/>
            <person name="Op den Camp H."/>
            <person name="Overmann J."/>
            <person name="Amann R."/>
            <person name="Jetten M.S.M."/>
            <person name="Mascher T."/>
            <person name="Medema M.H."/>
            <person name="Devos D.P."/>
            <person name="Kaster A.-K."/>
            <person name="Ovreas L."/>
            <person name="Rohde M."/>
            <person name="Galperin M.Y."/>
            <person name="Jogler C."/>
        </authorList>
    </citation>
    <scope>NUCLEOTIDE SEQUENCE [LARGE SCALE GENOMIC DNA]</scope>
    <source>
        <strain evidence="3 4">Spa11</strain>
    </source>
</reference>
<keyword evidence="4" id="KW-1185">Reference proteome</keyword>
<sequence length="512" mass="56636">MRTTSRTLCLWLPDWPVQRSRRERPELVGKPLALCVGDARTERVAACSVEARRLGIAVGMKTPDAQGLAGPGRLLLLPHRAGADRRALERLAVECERFSPVVSLEDAEEPEGLLFDVTGLAPLWGDDGEKRLAEAVAQWAGADRLEAVVAVAPTVGLALAAARFVSRDAGPPIVEQRQARAFAERLPVEALRVEAAIIEGLQRLGIESIGQLLDLPRASLPSRFGAELARRLDQLLGDAPEPVESFRGEPPLVAVWDFESAVACAATLQHVRHELLCRVAEQMKRRRCGALRVLIDHRLDAADAAPVRVVLRLFRPTASARELEELATLHLDSVRFPCAVRAVRVLVGATAPIDSRQRTLFDSDQREDPHALALLINRLASRVGGDHVLRIAKRSSIDPRRAYATTPATDAPAEAFALTTRQAAKARRLPVTMPSDAPPVGVETNQHGEPVAMQWRGRCAVVRYWGPERIETGWWRGRSVRRDAWWVELDNGARLWLHCDLRRRQWRVAGEF</sequence>
<dbReference type="AlphaFoldDB" id="A0A518K3X2"/>
<dbReference type="SUPFAM" id="SSF56672">
    <property type="entry name" value="DNA/RNA polymerases"/>
    <property type="match status" value="1"/>
</dbReference>
<dbReference type="PANTHER" id="PTHR35369:SF2">
    <property type="entry name" value="BLR3025 PROTEIN"/>
    <property type="match status" value="1"/>
</dbReference>
<name>A0A518K3X2_9BACT</name>
<gene>
    <name evidence="3" type="ORF">Spa11_06690</name>
</gene>
<feature type="domain" description="UmuC" evidence="2">
    <location>
        <begin position="22"/>
        <end position="158"/>
    </location>
</feature>
<dbReference type="Gene3D" id="3.40.1170.60">
    <property type="match status" value="1"/>
</dbReference>
<organism evidence="3 4">
    <name type="scientific">Botrimarina mediterranea</name>
    <dbReference type="NCBI Taxonomy" id="2528022"/>
    <lineage>
        <taxon>Bacteria</taxon>
        <taxon>Pseudomonadati</taxon>
        <taxon>Planctomycetota</taxon>
        <taxon>Planctomycetia</taxon>
        <taxon>Pirellulales</taxon>
        <taxon>Lacipirellulaceae</taxon>
        <taxon>Botrimarina</taxon>
    </lineage>
</organism>
<proteinExistence type="predicted"/>
<dbReference type="EMBL" id="CP036349">
    <property type="protein sequence ID" value="QDV72491.1"/>
    <property type="molecule type" value="Genomic_DNA"/>
</dbReference>
<accession>A0A518K3X2</accession>
<dbReference type="CDD" id="cd03468">
    <property type="entry name" value="PolY_like"/>
    <property type="match status" value="1"/>
</dbReference>
<evidence type="ECO:0000313" key="4">
    <source>
        <dbReference type="Proteomes" id="UP000316426"/>
    </source>
</evidence>
<dbReference type="PANTHER" id="PTHR35369">
    <property type="entry name" value="BLR3025 PROTEIN-RELATED"/>
    <property type="match status" value="1"/>
</dbReference>
<dbReference type="InterPro" id="IPR001126">
    <property type="entry name" value="UmuC"/>
</dbReference>
<dbReference type="InterPro" id="IPR043502">
    <property type="entry name" value="DNA/RNA_pol_sf"/>
</dbReference>
<dbReference type="KEGG" id="bmei:Spa11_06690"/>
<dbReference type="PROSITE" id="PS50173">
    <property type="entry name" value="UMUC"/>
    <property type="match status" value="1"/>
</dbReference>
<keyword evidence="1" id="KW-0227">DNA damage</keyword>
<evidence type="ECO:0000259" key="2">
    <source>
        <dbReference type="PROSITE" id="PS50173"/>
    </source>
</evidence>
<evidence type="ECO:0000256" key="1">
    <source>
        <dbReference type="ARBA" id="ARBA00022763"/>
    </source>
</evidence>
<evidence type="ECO:0000313" key="3">
    <source>
        <dbReference type="EMBL" id="QDV72491.1"/>
    </source>
</evidence>
<dbReference type="InterPro" id="IPR050356">
    <property type="entry name" value="SulA_CellDiv_inhibitor"/>
</dbReference>
<dbReference type="Pfam" id="PF00817">
    <property type="entry name" value="IMS"/>
    <property type="match status" value="1"/>
</dbReference>
<dbReference type="Proteomes" id="UP000316426">
    <property type="component" value="Chromosome"/>
</dbReference>